<evidence type="ECO:0000256" key="1">
    <source>
        <dbReference type="SAM" id="MobiDB-lite"/>
    </source>
</evidence>
<accession>A0A5N5WLL8</accession>
<feature type="region of interest" description="Disordered" evidence="1">
    <location>
        <begin position="85"/>
        <end position="108"/>
    </location>
</feature>
<protein>
    <submittedName>
        <fullName evidence="2">Uncharacterized protein</fullName>
    </submittedName>
</protein>
<keyword evidence="3" id="KW-1185">Reference proteome</keyword>
<dbReference type="Proteomes" id="UP000326565">
    <property type="component" value="Unassembled WGS sequence"/>
</dbReference>
<evidence type="ECO:0000313" key="2">
    <source>
        <dbReference type="EMBL" id="KAB8068597.1"/>
    </source>
</evidence>
<proteinExistence type="predicted"/>
<organism evidence="2 3">
    <name type="scientific">Aspergillus leporis</name>
    <dbReference type="NCBI Taxonomy" id="41062"/>
    <lineage>
        <taxon>Eukaryota</taxon>
        <taxon>Fungi</taxon>
        <taxon>Dikarya</taxon>
        <taxon>Ascomycota</taxon>
        <taxon>Pezizomycotina</taxon>
        <taxon>Eurotiomycetes</taxon>
        <taxon>Eurotiomycetidae</taxon>
        <taxon>Eurotiales</taxon>
        <taxon>Aspergillaceae</taxon>
        <taxon>Aspergillus</taxon>
        <taxon>Aspergillus subgen. Circumdati</taxon>
    </lineage>
</organism>
<gene>
    <name evidence="2" type="ORF">BDV29DRAFT_184289</name>
</gene>
<name>A0A5N5WLL8_9EURO</name>
<sequence>MMSMFYYPLSVMVSKWANCMAALDFSLKDYEDAMDEMPTRPPNIARFNPDLRIPRSWRLCVSSCRQDISQVKQFLQRQVTPTDQEYLNDPRQDYDAIDQNMGGYSYRV</sequence>
<dbReference type="AlphaFoldDB" id="A0A5N5WLL8"/>
<reference evidence="2 3" key="1">
    <citation type="submission" date="2019-04" db="EMBL/GenBank/DDBJ databases">
        <title>Friends and foes A comparative genomics study of 23 Aspergillus species from section Flavi.</title>
        <authorList>
            <consortium name="DOE Joint Genome Institute"/>
            <person name="Kjaerbolling I."/>
            <person name="Vesth T."/>
            <person name="Frisvad J.C."/>
            <person name="Nybo J.L."/>
            <person name="Theobald S."/>
            <person name="Kildgaard S."/>
            <person name="Isbrandt T."/>
            <person name="Kuo A."/>
            <person name="Sato A."/>
            <person name="Lyhne E.K."/>
            <person name="Kogle M.E."/>
            <person name="Wiebenga A."/>
            <person name="Kun R.S."/>
            <person name="Lubbers R.J."/>
            <person name="Makela M.R."/>
            <person name="Barry K."/>
            <person name="Chovatia M."/>
            <person name="Clum A."/>
            <person name="Daum C."/>
            <person name="Haridas S."/>
            <person name="He G."/>
            <person name="LaButti K."/>
            <person name="Lipzen A."/>
            <person name="Mondo S."/>
            <person name="Riley R."/>
            <person name="Salamov A."/>
            <person name="Simmons B.A."/>
            <person name="Magnuson J.K."/>
            <person name="Henrissat B."/>
            <person name="Mortensen U.H."/>
            <person name="Larsen T.O."/>
            <person name="Devries R.P."/>
            <person name="Grigoriev I.V."/>
            <person name="Machida M."/>
            <person name="Baker S.E."/>
            <person name="Andersen M.R."/>
        </authorList>
    </citation>
    <scope>NUCLEOTIDE SEQUENCE [LARGE SCALE GENOMIC DNA]</scope>
    <source>
        <strain evidence="2 3">CBS 151.66</strain>
    </source>
</reference>
<dbReference type="EMBL" id="ML732383">
    <property type="protein sequence ID" value="KAB8068597.1"/>
    <property type="molecule type" value="Genomic_DNA"/>
</dbReference>
<evidence type="ECO:0000313" key="3">
    <source>
        <dbReference type="Proteomes" id="UP000326565"/>
    </source>
</evidence>